<feature type="domain" description="HTH merR-type" evidence="6">
    <location>
        <begin position="1"/>
        <end position="69"/>
    </location>
</feature>
<dbReference type="Gene3D" id="1.10.1660.10">
    <property type="match status" value="1"/>
</dbReference>
<dbReference type="Proteomes" id="UP000034140">
    <property type="component" value="Unassembled WGS sequence"/>
</dbReference>
<dbReference type="SUPFAM" id="SSF46955">
    <property type="entry name" value="Putative DNA-binding domain"/>
    <property type="match status" value="1"/>
</dbReference>
<dbReference type="AlphaFoldDB" id="A0A0G0DB74"/>
<evidence type="ECO:0000256" key="4">
    <source>
        <dbReference type="ARBA" id="ARBA00023163"/>
    </source>
</evidence>
<keyword evidence="4" id="KW-0804">Transcription</keyword>
<dbReference type="PANTHER" id="PTHR30204:SF69">
    <property type="entry name" value="MERR-FAMILY TRANSCRIPTIONAL REGULATOR"/>
    <property type="match status" value="1"/>
</dbReference>
<comment type="caution">
    <text evidence="7">The sequence shown here is derived from an EMBL/GenBank/DDBJ whole genome shotgun (WGS) entry which is preliminary data.</text>
</comment>
<gene>
    <name evidence="7" type="ORF">UR96_C0041G0002</name>
</gene>
<protein>
    <submittedName>
        <fullName evidence="7">Transcriptional regulator, MerR family</fullName>
    </submittedName>
</protein>
<keyword evidence="3" id="KW-0238">DNA-binding</keyword>
<evidence type="ECO:0000313" key="7">
    <source>
        <dbReference type="EMBL" id="KKP90658.1"/>
    </source>
</evidence>
<evidence type="ECO:0000259" key="6">
    <source>
        <dbReference type="PROSITE" id="PS50937"/>
    </source>
</evidence>
<dbReference type="PROSITE" id="PS50937">
    <property type="entry name" value="HTH_MERR_2"/>
    <property type="match status" value="1"/>
</dbReference>
<dbReference type="InterPro" id="IPR000551">
    <property type="entry name" value="MerR-type_HTH_dom"/>
</dbReference>
<sequence>MKSGELISKTKITRDTLRYYNRLGFLAPKVNPINGYKEYTEDDVWMVTFIKSAQGIGFSLKDVKELAEHMQSAECKHKSLLPFLNTRLDEVEEKIKALQKIKKHLKFLIEDFEHRDCSKKPSELKL</sequence>
<dbReference type="Pfam" id="PF13411">
    <property type="entry name" value="MerR_1"/>
    <property type="match status" value="1"/>
</dbReference>
<keyword evidence="1" id="KW-0678">Repressor</keyword>
<keyword evidence="5" id="KW-0175">Coiled coil</keyword>
<evidence type="ECO:0000256" key="5">
    <source>
        <dbReference type="SAM" id="Coils"/>
    </source>
</evidence>
<feature type="coiled-coil region" evidence="5">
    <location>
        <begin position="81"/>
        <end position="108"/>
    </location>
</feature>
<dbReference type="InterPro" id="IPR009061">
    <property type="entry name" value="DNA-bd_dom_put_sf"/>
</dbReference>
<dbReference type="GO" id="GO:0003677">
    <property type="term" value="F:DNA binding"/>
    <property type="evidence" value="ECO:0007669"/>
    <property type="project" value="UniProtKB-KW"/>
</dbReference>
<name>A0A0G0DB74_9BACT</name>
<dbReference type="InterPro" id="IPR047057">
    <property type="entry name" value="MerR_fam"/>
</dbReference>
<keyword evidence="2" id="KW-0805">Transcription regulation</keyword>
<organism evidence="7 8">
    <name type="scientific">candidate division WS6 bacterium GW2011_GWC1_36_11</name>
    <dbReference type="NCBI Taxonomy" id="1619090"/>
    <lineage>
        <taxon>Bacteria</taxon>
        <taxon>Candidatus Dojkabacteria</taxon>
    </lineage>
</organism>
<accession>A0A0G0DB74</accession>
<dbReference type="PANTHER" id="PTHR30204">
    <property type="entry name" value="REDOX-CYCLING DRUG-SENSING TRANSCRIPTIONAL ACTIVATOR SOXR"/>
    <property type="match status" value="1"/>
</dbReference>
<dbReference type="EMBL" id="LBRE01000041">
    <property type="protein sequence ID" value="KKP90658.1"/>
    <property type="molecule type" value="Genomic_DNA"/>
</dbReference>
<dbReference type="PRINTS" id="PR00040">
    <property type="entry name" value="HTHMERR"/>
</dbReference>
<reference evidence="7 8" key="1">
    <citation type="journal article" date="2015" name="Nature">
        <title>rRNA introns, odd ribosomes, and small enigmatic genomes across a large radiation of phyla.</title>
        <authorList>
            <person name="Brown C.T."/>
            <person name="Hug L.A."/>
            <person name="Thomas B.C."/>
            <person name="Sharon I."/>
            <person name="Castelle C.J."/>
            <person name="Singh A."/>
            <person name="Wilkins M.J."/>
            <person name="Williams K.H."/>
            <person name="Banfield J.F."/>
        </authorList>
    </citation>
    <scope>NUCLEOTIDE SEQUENCE [LARGE SCALE GENOMIC DNA]</scope>
</reference>
<dbReference type="SMART" id="SM00422">
    <property type="entry name" value="HTH_MERR"/>
    <property type="match status" value="1"/>
</dbReference>
<evidence type="ECO:0000313" key="8">
    <source>
        <dbReference type="Proteomes" id="UP000034140"/>
    </source>
</evidence>
<proteinExistence type="predicted"/>
<evidence type="ECO:0000256" key="1">
    <source>
        <dbReference type="ARBA" id="ARBA00022491"/>
    </source>
</evidence>
<evidence type="ECO:0000256" key="2">
    <source>
        <dbReference type="ARBA" id="ARBA00023015"/>
    </source>
</evidence>
<evidence type="ECO:0000256" key="3">
    <source>
        <dbReference type="ARBA" id="ARBA00023125"/>
    </source>
</evidence>
<dbReference type="GO" id="GO:0003700">
    <property type="term" value="F:DNA-binding transcription factor activity"/>
    <property type="evidence" value="ECO:0007669"/>
    <property type="project" value="InterPro"/>
</dbReference>